<dbReference type="GO" id="GO:0005886">
    <property type="term" value="C:plasma membrane"/>
    <property type="evidence" value="ECO:0007669"/>
    <property type="project" value="UniProtKB-SubCell"/>
</dbReference>
<evidence type="ECO:0000313" key="9">
    <source>
        <dbReference type="EMBL" id="TWF77291.1"/>
    </source>
</evidence>
<feature type="transmembrane region" description="Helical" evidence="7">
    <location>
        <begin position="278"/>
        <end position="302"/>
    </location>
</feature>
<feature type="domain" description="ABC transmembrane type-1" evidence="8">
    <location>
        <begin position="87"/>
        <end position="299"/>
    </location>
</feature>
<keyword evidence="10" id="KW-1185">Reference proteome</keyword>
<evidence type="ECO:0000256" key="4">
    <source>
        <dbReference type="ARBA" id="ARBA00022692"/>
    </source>
</evidence>
<comment type="similarity">
    <text evidence="7">Belongs to the binding-protein-dependent transport system permease family.</text>
</comment>
<dbReference type="PROSITE" id="PS50928">
    <property type="entry name" value="ABC_TM1"/>
    <property type="match status" value="1"/>
</dbReference>
<gene>
    <name evidence="9" type="ORF">FHX44_113196</name>
</gene>
<keyword evidence="5 7" id="KW-1133">Transmembrane helix</keyword>
<dbReference type="Gene3D" id="1.10.3720.10">
    <property type="entry name" value="MetI-like"/>
    <property type="match status" value="1"/>
</dbReference>
<dbReference type="Proteomes" id="UP000321261">
    <property type="component" value="Unassembled WGS sequence"/>
</dbReference>
<dbReference type="PANTHER" id="PTHR43005">
    <property type="entry name" value="BLR7065 PROTEIN"/>
    <property type="match status" value="1"/>
</dbReference>
<dbReference type="CDD" id="cd06261">
    <property type="entry name" value="TM_PBP2"/>
    <property type="match status" value="1"/>
</dbReference>
<keyword evidence="4 7" id="KW-0812">Transmembrane</keyword>
<feature type="transmembrane region" description="Helical" evidence="7">
    <location>
        <begin position="26"/>
        <end position="47"/>
    </location>
</feature>
<feature type="transmembrane region" description="Helical" evidence="7">
    <location>
        <begin position="171"/>
        <end position="197"/>
    </location>
</feature>
<evidence type="ECO:0000259" key="8">
    <source>
        <dbReference type="PROSITE" id="PS50928"/>
    </source>
</evidence>
<comment type="subcellular location">
    <subcellularLocation>
        <location evidence="1 7">Cell membrane</location>
        <topology evidence="1 7">Multi-pass membrane protein</topology>
    </subcellularLocation>
</comment>
<dbReference type="PANTHER" id="PTHR43005:SF1">
    <property type="entry name" value="SPERMIDINE_PUTRESCINE TRANSPORT SYSTEM PERMEASE PROTEIN"/>
    <property type="match status" value="1"/>
</dbReference>
<dbReference type="Pfam" id="PF00528">
    <property type="entry name" value="BPD_transp_1"/>
    <property type="match status" value="1"/>
</dbReference>
<evidence type="ECO:0000256" key="3">
    <source>
        <dbReference type="ARBA" id="ARBA00022475"/>
    </source>
</evidence>
<protein>
    <submittedName>
        <fullName evidence="9">Carbohydrate ABC transporter membrane protein 1 (CUT1 family)</fullName>
    </submittedName>
</protein>
<accession>A0A561SR18</accession>
<dbReference type="EMBL" id="VIWU01000001">
    <property type="protein sequence ID" value="TWF77291.1"/>
    <property type="molecule type" value="Genomic_DNA"/>
</dbReference>
<organism evidence="9 10">
    <name type="scientific">Pseudonocardia hierapolitana</name>
    <dbReference type="NCBI Taxonomy" id="1128676"/>
    <lineage>
        <taxon>Bacteria</taxon>
        <taxon>Bacillati</taxon>
        <taxon>Actinomycetota</taxon>
        <taxon>Actinomycetes</taxon>
        <taxon>Pseudonocardiales</taxon>
        <taxon>Pseudonocardiaceae</taxon>
        <taxon>Pseudonocardia</taxon>
    </lineage>
</organism>
<dbReference type="AlphaFoldDB" id="A0A561SR18"/>
<keyword evidence="2 7" id="KW-0813">Transport</keyword>
<dbReference type="RefSeq" id="WP_212612504.1">
    <property type="nucleotide sequence ID" value="NZ_VIWU01000001.1"/>
</dbReference>
<evidence type="ECO:0000256" key="1">
    <source>
        <dbReference type="ARBA" id="ARBA00004651"/>
    </source>
</evidence>
<dbReference type="InterPro" id="IPR000515">
    <property type="entry name" value="MetI-like"/>
</dbReference>
<sequence length="313" mass="33674">MTAALPRTSASTRRSRARSPLHGGRFGLVAVLPFVVFMLLFAVYPLVQVVRMALSHVEIRGGQFLWDFGTLANFARMFGDALAGSSAVTTAVFIAATVPLTLVLGTLLAVLVDRSELFGPVARNLALWPAVVAPVVVSLIWLLILSPTVGVLNRVLVDVGLPPQGWLGSEVGAMVSIILVDVWHWTPVVFLLVYTALKGIDDQILEAARVDGANERQVFWRVVLPLLTPALAAAALIRLVMGVKAFDEMFLLTRGGPNDATTLVSLHIRNVFFDRLELGYGAAFSLTVVVFVMLVLLVSVLVRRTARQGGAAA</sequence>
<evidence type="ECO:0000256" key="6">
    <source>
        <dbReference type="ARBA" id="ARBA00023136"/>
    </source>
</evidence>
<name>A0A561SR18_9PSEU</name>
<feature type="transmembrane region" description="Helical" evidence="7">
    <location>
        <begin position="218"/>
        <end position="241"/>
    </location>
</feature>
<evidence type="ECO:0000313" key="10">
    <source>
        <dbReference type="Proteomes" id="UP000321261"/>
    </source>
</evidence>
<feature type="transmembrane region" description="Helical" evidence="7">
    <location>
        <begin position="87"/>
        <end position="112"/>
    </location>
</feature>
<dbReference type="GO" id="GO:0055085">
    <property type="term" value="P:transmembrane transport"/>
    <property type="evidence" value="ECO:0007669"/>
    <property type="project" value="InterPro"/>
</dbReference>
<evidence type="ECO:0000256" key="7">
    <source>
        <dbReference type="RuleBase" id="RU363032"/>
    </source>
</evidence>
<dbReference type="SUPFAM" id="SSF161098">
    <property type="entry name" value="MetI-like"/>
    <property type="match status" value="1"/>
</dbReference>
<keyword evidence="6 7" id="KW-0472">Membrane</keyword>
<feature type="transmembrane region" description="Helical" evidence="7">
    <location>
        <begin position="124"/>
        <end position="144"/>
    </location>
</feature>
<keyword evidence="3" id="KW-1003">Cell membrane</keyword>
<reference evidence="9 10" key="1">
    <citation type="submission" date="2019-06" db="EMBL/GenBank/DDBJ databases">
        <title>Sequencing the genomes of 1000 actinobacteria strains.</title>
        <authorList>
            <person name="Klenk H.-P."/>
        </authorList>
    </citation>
    <scope>NUCLEOTIDE SEQUENCE [LARGE SCALE GENOMIC DNA]</scope>
    <source>
        <strain evidence="9 10">DSM 45671</strain>
    </source>
</reference>
<evidence type="ECO:0000256" key="5">
    <source>
        <dbReference type="ARBA" id="ARBA00022989"/>
    </source>
</evidence>
<evidence type="ECO:0000256" key="2">
    <source>
        <dbReference type="ARBA" id="ARBA00022448"/>
    </source>
</evidence>
<comment type="caution">
    <text evidence="9">The sequence shown here is derived from an EMBL/GenBank/DDBJ whole genome shotgun (WGS) entry which is preliminary data.</text>
</comment>
<dbReference type="InterPro" id="IPR035906">
    <property type="entry name" value="MetI-like_sf"/>
</dbReference>
<proteinExistence type="inferred from homology"/>